<feature type="domain" description="3-hydroxyacyl-CoA dehydrogenase NAD binding" evidence="12">
    <location>
        <begin position="319"/>
        <end position="497"/>
    </location>
</feature>
<keyword evidence="9" id="KW-0511">Multifunctional enzyme</keyword>
<keyword evidence="3" id="KW-0276">Fatty acid metabolism</keyword>
<evidence type="ECO:0000256" key="7">
    <source>
        <dbReference type="ARBA" id="ARBA00023098"/>
    </source>
</evidence>
<evidence type="ECO:0000256" key="10">
    <source>
        <dbReference type="ARBA" id="ARBA00049556"/>
    </source>
</evidence>
<dbReference type="SUPFAM" id="SSF51735">
    <property type="entry name" value="NAD(P)-binding Rossmann-fold domains"/>
    <property type="match status" value="1"/>
</dbReference>
<dbReference type="SUPFAM" id="SSF48179">
    <property type="entry name" value="6-phosphogluconate dehydrogenase C-terminal domain-like"/>
    <property type="match status" value="2"/>
</dbReference>
<dbReference type="CDD" id="cd06558">
    <property type="entry name" value="crotonase-like"/>
    <property type="match status" value="1"/>
</dbReference>
<evidence type="ECO:0000256" key="6">
    <source>
        <dbReference type="ARBA" id="ARBA00023027"/>
    </source>
</evidence>
<keyword evidence="14" id="KW-1185">Reference proteome</keyword>
<comment type="similarity">
    <text evidence="2">In the central section; belongs to the 3-hydroxyacyl-CoA dehydrogenase family.</text>
</comment>
<dbReference type="InterPro" id="IPR029045">
    <property type="entry name" value="ClpP/crotonase-like_dom_sf"/>
</dbReference>
<comment type="catalytic activity">
    <reaction evidence="10">
        <text>a (3S)-3-hydroxyacyl-CoA + NAD(+) = a 3-oxoacyl-CoA + NADH + H(+)</text>
        <dbReference type="Rhea" id="RHEA:22432"/>
        <dbReference type="ChEBI" id="CHEBI:15378"/>
        <dbReference type="ChEBI" id="CHEBI:57318"/>
        <dbReference type="ChEBI" id="CHEBI:57540"/>
        <dbReference type="ChEBI" id="CHEBI:57945"/>
        <dbReference type="ChEBI" id="CHEBI:90726"/>
        <dbReference type="EC" id="1.1.1.35"/>
    </reaction>
</comment>
<dbReference type="Gene3D" id="1.10.1040.50">
    <property type="match status" value="1"/>
</dbReference>
<dbReference type="RefSeq" id="WP_115782984.1">
    <property type="nucleotide sequence ID" value="NZ_BMHL01000002.1"/>
</dbReference>
<keyword evidence="6" id="KW-0520">NAD</keyword>
<dbReference type="InterPro" id="IPR001753">
    <property type="entry name" value="Enoyl-CoA_hydra/iso"/>
</dbReference>
<evidence type="ECO:0000256" key="9">
    <source>
        <dbReference type="ARBA" id="ARBA00023268"/>
    </source>
</evidence>
<dbReference type="PANTHER" id="PTHR43612:SF3">
    <property type="entry name" value="TRIFUNCTIONAL ENZYME SUBUNIT ALPHA, MITOCHONDRIAL"/>
    <property type="match status" value="1"/>
</dbReference>
<dbReference type="Proteomes" id="UP000602004">
    <property type="component" value="Unassembled WGS sequence"/>
</dbReference>
<evidence type="ECO:0000256" key="1">
    <source>
        <dbReference type="ARBA" id="ARBA00005005"/>
    </source>
</evidence>
<comment type="pathway">
    <text evidence="1">Lipid metabolism; fatty acid beta-oxidation.</text>
</comment>
<dbReference type="Gene3D" id="3.90.226.10">
    <property type="entry name" value="2-enoyl-CoA Hydratase, Chain A, domain 1"/>
    <property type="match status" value="1"/>
</dbReference>
<keyword evidence="7" id="KW-0443">Lipid metabolism</keyword>
<dbReference type="Pfam" id="PF02737">
    <property type="entry name" value="3HCDH_N"/>
    <property type="match status" value="1"/>
</dbReference>
<evidence type="ECO:0000256" key="2">
    <source>
        <dbReference type="ARBA" id="ARBA00007005"/>
    </source>
</evidence>
<evidence type="ECO:0000256" key="3">
    <source>
        <dbReference type="ARBA" id="ARBA00022832"/>
    </source>
</evidence>
<evidence type="ECO:0000259" key="12">
    <source>
        <dbReference type="Pfam" id="PF02737"/>
    </source>
</evidence>
<dbReference type="InterPro" id="IPR008927">
    <property type="entry name" value="6-PGluconate_DH-like_C_sf"/>
</dbReference>
<protein>
    <submittedName>
        <fullName evidence="13">Fatty oxidation complex subunit alpha</fullName>
    </submittedName>
</protein>
<evidence type="ECO:0000256" key="8">
    <source>
        <dbReference type="ARBA" id="ARBA00023239"/>
    </source>
</evidence>
<dbReference type="PANTHER" id="PTHR43612">
    <property type="entry name" value="TRIFUNCTIONAL ENZYME SUBUNIT ALPHA"/>
    <property type="match status" value="1"/>
</dbReference>
<evidence type="ECO:0000313" key="13">
    <source>
        <dbReference type="EMBL" id="GGC27023.1"/>
    </source>
</evidence>
<keyword evidence="8" id="KW-0456">Lyase</keyword>
<dbReference type="SUPFAM" id="SSF52096">
    <property type="entry name" value="ClpP/crotonase"/>
    <property type="match status" value="1"/>
</dbReference>
<name>A0ABQ1LRC3_9BURK</name>
<organism evidence="13 14">
    <name type="scientific">Paraburkholderia caffeinilytica</name>
    <dbReference type="NCBI Taxonomy" id="1761016"/>
    <lineage>
        <taxon>Bacteria</taxon>
        <taxon>Pseudomonadati</taxon>
        <taxon>Pseudomonadota</taxon>
        <taxon>Betaproteobacteria</taxon>
        <taxon>Burkholderiales</taxon>
        <taxon>Burkholderiaceae</taxon>
        <taxon>Paraburkholderia</taxon>
    </lineage>
</organism>
<dbReference type="InterPro" id="IPR006176">
    <property type="entry name" value="3-OHacyl-CoA_DH_NAD-bd"/>
</dbReference>
<evidence type="ECO:0000313" key="14">
    <source>
        <dbReference type="Proteomes" id="UP000602004"/>
    </source>
</evidence>
<dbReference type="Pfam" id="PF00378">
    <property type="entry name" value="ECH_1"/>
    <property type="match status" value="1"/>
</dbReference>
<dbReference type="Gene3D" id="3.40.50.720">
    <property type="entry name" value="NAD(P)-binding Rossmann-like Domain"/>
    <property type="match status" value="1"/>
</dbReference>
<reference evidence="14" key="1">
    <citation type="journal article" date="2019" name="Int. J. Syst. Evol. Microbiol.">
        <title>The Global Catalogue of Microorganisms (GCM) 10K type strain sequencing project: providing services to taxonomists for standard genome sequencing and annotation.</title>
        <authorList>
            <consortium name="The Broad Institute Genomics Platform"/>
            <consortium name="The Broad Institute Genome Sequencing Center for Infectious Disease"/>
            <person name="Wu L."/>
            <person name="Ma J."/>
        </authorList>
    </citation>
    <scope>NUCLEOTIDE SEQUENCE [LARGE SCALE GENOMIC DNA]</scope>
    <source>
        <strain evidence="14">CGMCC 1.15103</strain>
    </source>
</reference>
<gene>
    <name evidence="13" type="ORF">GCM10011400_11780</name>
</gene>
<evidence type="ECO:0000256" key="4">
    <source>
        <dbReference type="ARBA" id="ARBA00022963"/>
    </source>
</evidence>
<evidence type="ECO:0000259" key="11">
    <source>
        <dbReference type="Pfam" id="PF00725"/>
    </source>
</evidence>
<accession>A0ABQ1LRC3</accession>
<proteinExistence type="inferred from homology"/>
<evidence type="ECO:0000256" key="5">
    <source>
        <dbReference type="ARBA" id="ARBA00023002"/>
    </source>
</evidence>
<dbReference type="Pfam" id="PF00725">
    <property type="entry name" value="3HCDH"/>
    <property type="match status" value="1"/>
</dbReference>
<dbReference type="EMBL" id="BMHL01000002">
    <property type="protein sequence ID" value="GGC27023.1"/>
    <property type="molecule type" value="Genomic_DNA"/>
</dbReference>
<keyword evidence="5" id="KW-0560">Oxidoreductase</keyword>
<comment type="caution">
    <text evidence="13">The sequence shown here is derived from an EMBL/GenBank/DDBJ whole genome shotgun (WGS) entry which is preliminary data.</text>
</comment>
<sequence>MQTLTMHVDAQGIALITLNDPARPMNVVGPAFIDDFIEAIERVATDPSIVGAIVTSAKPAFMAGADLKHLMSLFDAGVSRQQAFALSRRASVEMHRRLETCGKPFVSAINGLALGGGFELCLACHWRVIVDDPKAVVGLPEVNVGLLAGSGGTQRLLRMIGVDKALPLLLDGKSVTPQEALALGMVDAVVPATELLPTARRWLIETPNPVRKWDTKNYRLPEGAGLLSSSLATTYSMNVAKVGAKTFHNYPAPIAILDCVFEGALMPFDKALTVESKHFARLMSGPVARNIVRTNFVNKGLADRLARRPEGVPKFDARKIGVLGAGMMGSGIAYVAALAAIDVVLLDATQEQAERGRDYSRKLLAGAVERGRRDQASADAILARITATSSYSALADCDLVIEAVFEDKSVKADVTRQAEAVLQKSAFFASNTSTLPISELARQSDRPERYIGLHFFSPVDRMPLVEIIVGKQTSETTVAQALDLVAQLRMTPIVVNDSRGFYTSRVFQTFIHEGMRMLEEGVEPALIENAARFAGMPVGPLAVLDEVSIELPWKIVMQSREALGDAYDLPCSYDVMRRMLDEFKRPGRRGGGGFYDYPEGGKKRLWSELKSAFPPVAPQPSVDEAGKRILYIQALETARCLEEGVLTHAADADIGSVLAWGFPSYTGGTLSLIDAVGLSTFIEECERMAAAYGPRFKPSAWLRERAIRGHLFHAVAGHASEAVA</sequence>
<feature type="domain" description="3-hydroxyacyl-CoA dehydrogenase C-terminal" evidence="11">
    <location>
        <begin position="500"/>
        <end position="597"/>
    </location>
</feature>
<dbReference type="InterPro" id="IPR036291">
    <property type="entry name" value="NAD(P)-bd_dom_sf"/>
</dbReference>
<dbReference type="InterPro" id="IPR050136">
    <property type="entry name" value="FA_oxidation_alpha_subunit"/>
</dbReference>
<dbReference type="InterPro" id="IPR006108">
    <property type="entry name" value="3HC_DH_C"/>
</dbReference>
<keyword evidence="4" id="KW-0442">Lipid degradation</keyword>